<evidence type="ECO:0000256" key="1">
    <source>
        <dbReference type="SAM" id="SignalP"/>
    </source>
</evidence>
<keyword evidence="1" id="KW-0732">Signal</keyword>
<organism evidence="2 3">
    <name type="scientific">Persicobacter diffluens</name>
    <dbReference type="NCBI Taxonomy" id="981"/>
    <lineage>
        <taxon>Bacteria</taxon>
        <taxon>Pseudomonadati</taxon>
        <taxon>Bacteroidota</taxon>
        <taxon>Cytophagia</taxon>
        <taxon>Cytophagales</taxon>
        <taxon>Persicobacteraceae</taxon>
        <taxon>Persicobacter</taxon>
    </lineage>
</organism>
<protein>
    <recommendedName>
        <fullName evidence="4">Lipoprotein</fullName>
    </recommendedName>
</protein>
<evidence type="ECO:0000313" key="2">
    <source>
        <dbReference type="EMBL" id="GJM63271.1"/>
    </source>
</evidence>
<name>A0AAN4W218_9BACT</name>
<sequence length="62" mass="7045">MRKLLFLFLIIVLPMLSCEDNGPQPDCGTHNGKQLYQGPRGGCYYINSNNNKTYVDRSECDC</sequence>
<evidence type="ECO:0008006" key="4">
    <source>
        <dbReference type="Google" id="ProtNLM"/>
    </source>
</evidence>
<gene>
    <name evidence="2" type="ORF">PEDI_38230</name>
</gene>
<accession>A0AAN4W218</accession>
<feature type="signal peptide" evidence="1">
    <location>
        <begin position="1"/>
        <end position="19"/>
    </location>
</feature>
<comment type="caution">
    <text evidence="2">The sequence shown here is derived from an EMBL/GenBank/DDBJ whole genome shotgun (WGS) entry which is preliminary data.</text>
</comment>
<feature type="chain" id="PRO_5043036014" description="Lipoprotein" evidence="1">
    <location>
        <begin position="20"/>
        <end position="62"/>
    </location>
</feature>
<reference evidence="2 3" key="1">
    <citation type="submission" date="2021-12" db="EMBL/GenBank/DDBJ databases">
        <title>Genome sequencing of bacteria with rrn-lacking chromosome and rrn-plasmid.</title>
        <authorList>
            <person name="Anda M."/>
            <person name="Iwasaki W."/>
        </authorList>
    </citation>
    <scope>NUCLEOTIDE SEQUENCE [LARGE SCALE GENOMIC DNA]</scope>
    <source>
        <strain evidence="2 3">NBRC 15940</strain>
    </source>
</reference>
<dbReference type="Proteomes" id="UP001310022">
    <property type="component" value="Unassembled WGS sequence"/>
</dbReference>
<keyword evidence="3" id="KW-1185">Reference proteome</keyword>
<dbReference type="EMBL" id="BQKE01000002">
    <property type="protein sequence ID" value="GJM63271.1"/>
    <property type="molecule type" value="Genomic_DNA"/>
</dbReference>
<evidence type="ECO:0000313" key="3">
    <source>
        <dbReference type="Proteomes" id="UP001310022"/>
    </source>
</evidence>
<dbReference type="AlphaFoldDB" id="A0AAN4W218"/>
<proteinExistence type="predicted"/>